<feature type="transmembrane region" description="Helical" evidence="1">
    <location>
        <begin position="166"/>
        <end position="184"/>
    </location>
</feature>
<gene>
    <name evidence="2" type="ORF">NV381_37475</name>
</gene>
<evidence type="ECO:0000256" key="1">
    <source>
        <dbReference type="SAM" id="Phobius"/>
    </source>
</evidence>
<feature type="transmembrane region" description="Helical" evidence="1">
    <location>
        <begin position="270"/>
        <end position="297"/>
    </location>
</feature>
<keyword evidence="1" id="KW-1133">Transmembrane helix</keyword>
<comment type="caution">
    <text evidence="2">The sequence shown here is derived from an EMBL/GenBank/DDBJ whole genome shotgun (WGS) entry which is preliminary data.</text>
</comment>
<feature type="transmembrane region" description="Helical" evidence="1">
    <location>
        <begin position="56"/>
        <end position="75"/>
    </location>
</feature>
<accession>A0ABT1YV95</accession>
<feature type="transmembrane region" description="Helical" evidence="1">
    <location>
        <begin position="96"/>
        <end position="121"/>
    </location>
</feature>
<protein>
    <submittedName>
        <fullName evidence="2">ABC transporter permease</fullName>
    </submittedName>
</protein>
<evidence type="ECO:0000313" key="3">
    <source>
        <dbReference type="Proteomes" id="UP001300012"/>
    </source>
</evidence>
<keyword evidence="1" id="KW-0472">Membrane</keyword>
<dbReference type="Pfam" id="PF05975">
    <property type="entry name" value="EcsB"/>
    <property type="match status" value="1"/>
</dbReference>
<feature type="transmembrane region" description="Helical" evidence="1">
    <location>
        <begin position="376"/>
        <end position="393"/>
    </location>
</feature>
<organism evidence="2 3">
    <name type="scientific">Paenibacillus radicis</name>
    <name type="common">ex Xue et al. 2023</name>
    <dbReference type="NCBI Taxonomy" id="2972489"/>
    <lineage>
        <taxon>Bacteria</taxon>
        <taxon>Bacillati</taxon>
        <taxon>Bacillota</taxon>
        <taxon>Bacilli</taxon>
        <taxon>Bacillales</taxon>
        <taxon>Paenibacillaceae</taxon>
        <taxon>Paenibacillus</taxon>
    </lineage>
</organism>
<keyword evidence="1" id="KW-0812">Transmembrane</keyword>
<dbReference type="InterPro" id="IPR010288">
    <property type="entry name" value="EcsB_ABC"/>
</dbReference>
<feature type="transmembrane region" description="Helical" evidence="1">
    <location>
        <begin position="21"/>
        <end position="44"/>
    </location>
</feature>
<evidence type="ECO:0000313" key="2">
    <source>
        <dbReference type="EMBL" id="MCR8636861.1"/>
    </source>
</evidence>
<dbReference type="Proteomes" id="UP001300012">
    <property type="component" value="Unassembled WGS sequence"/>
</dbReference>
<reference evidence="2 3" key="1">
    <citation type="submission" date="2022-08" db="EMBL/GenBank/DDBJ databases">
        <title>Paenibacillus endoradicis sp. nov., Paenibacillus radicibacter sp. nov and Paenibacillus pararadicis sp. nov., three cold-adapted plant growth-promoting bacteria isolated from root of Larix gmelinii in Great Khingan.</title>
        <authorList>
            <person name="Xue H."/>
        </authorList>
    </citation>
    <scope>NUCLEOTIDE SEQUENCE [LARGE SCALE GENOMIC DNA]</scope>
    <source>
        <strain evidence="2 3">N5-1-1-5</strain>
    </source>
</reference>
<dbReference type="PIRSF" id="PIRSF037259">
    <property type="entry name" value="EcsB_ABC"/>
    <property type="match status" value="1"/>
</dbReference>
<dbReference type="RefSeq" id="WP_258218352.1">
    <property type="nucleotide sequence ID" value="NZ_JANQBD010000058.1"/>
</dbReference>
<dbReference type="EMBL" id="JANQBD010000058">
    <property type="protein sequence ID" value="MCR8636861.1"/>
    <property type="molecule type" value="Genomic_DNA"/>
</dbReference>
<feature type="transmembrane region" description="Helical" evidence="1">
    <location>
        <begin position="352"/>
        <end position="370"/>
    </location>
</feature>
<feature type="transmembrane region" description="Helical" evidence="1">
    <location>
        <begin position="303"/>
        <end position="320"/>
    </location>
</feature>
<feature type="transmembrane region" description="Helical" evidence="1">
    <location>
        <begin position="127"/>
        <end position="145"/>
    </location>
</feature>
<proteinExistence type="predicted"/>
<sequence>MIDLHALYRSRASLFFKEIRPYLQYAMQSAAMAVVVGFLLFSIGYKQFLQWVTPDFPWQLLSAAVMLPALAGGRIRTYLQEADTLFLLPQESGMKAYLKAAMNRALIAQLAAVAAVWLIIWPLYHKLAASNGWMFLLLLIVWCVYKRIMLFGKWTELQIQEKRTRLLFQMMRWILSAIAAYCVIASKPAVGILLLSLLAIAYLGLLRLPRQHIVNWSLLIDIELQHKASIYRILNWFVDVPSVQGKARNVRGLDRIARWIAFRQDHTYSYLYTLVWLRSELFGITMRLTLIGILLLAAVHNDIALASIYLVFTVISALQLSEMKLYYHEHVWQHIYPIRLEQRKRSVSFIRYRIHLGILILLAIPCLFTFSNPLWALALLLVAAVSSGLYHRFR</sequence>
<keyword evidence="3" id="KW-1185">Reference proteome</keyword>
<name>A0ABT1YV95_9BACL</name>
<feature type="transmembrane region" description="Helical" evidence="1">
    <location>
        <begin position="190"/>
        <end position="208"/>
    </location>
</feature>